<dbReference type="GeneID" id="4837905"/>
<dbReference type="KEGG" id="pic:PICST_67305"/>
<protein>
    <submittedName>
        <fullName evidence="1">Uncharacterized protein</fullName>
    </submittedName>
</protein>
<sequence>MSDLAFNNYCLTCDKLCSQNSIYCSDECRAVDEFNSSNIIAQNTQHELERTSVSSNEELVSPLLTPSLYQHYNQQQNIDVNSSPLLLSTNHSTQASRDLDYFDLNYSVKSKTNYALSTATTASTSGTDLISAAVAIPSTSHNYRKWLTACL</sequence>
<dbReference type="OrthoDB" id="2563506at2759"/>
<name>A3LRM7_PICST</name>
<organism evidence="1 2">
    <name type="scientific">Scheffersomyces stipitis (strain ATCC 58785 / CBS 6054 / NBRC 10063 / NRRL Y-11545)</name>
    <name type="common">Yeast</name>
    <name type="synonym">Pichia stipitis</name>
    <dbReference type="NCBI Taxonomy" id="322104"/>
    <lineage>
        <taxon>Eukaryota</taxon>
        <taxon>Fungi</taxon>
        <taxon>Dikarya</taxon>
        <taxon>Ascomycota</taxon>
        <taxon>Saccharomycotina</taxon>
        <taxon>Pichiomycetes</taxon>
        <taxon>Debaryomycetaceae</taxon>
        <taxon>Scheffersomyces</taxon>
    </lineage>
</organism>
<evidence type="ECO:0000313" key="2">
    <source>
        <dbReference type="Proteomes" id="UP000002258"/>
    </source>
</evidence>
<dbReference type="InParanoid" id="A3LRM7"/>
<dbReference type="OMA" id="AFDNYCI"/>
<dbReference type="HOGENOM" id="CLU_124523_0_0_1"/>
<gene>
    <name evidence="1" type="ORF">PICST_67305</name>
</gene>
<evidence type="ECO:0000313" key="1">
    <source>
        <dbReference type="EMBL" id="ABN65412.1"/>
    </source>
</evidence>
<dbReference type="Pfam" id="PF12855">
    <property type="entry name" value="Ecl1"/>
    <property type="match status" value="1"/>
</dbReference>
<dbReference type="EMBL" id="CP000497">
    <property type="protein sequence ID" value="ABN65412.1"/>
    <property type="molecule type" value="Genomic_DNA"/>
</dbReference>
<dbReference type="RefSeq" id="XP_001383441.1">
    <property type="nucleotide sequence ID" value="XM_001383404.1"/>
</dbReference>
<dbReference type="eggNOG" id="ENOG502SZXJ">
    <property type="taxonomic scope" value="Eukaryota"/>
</dbReference>
<dbReference type="Proteomes" id="UP000002258">
    <property type="component" value="Chromosome 3"/>
</dbReference>
<accession>A3LRM7</accession>
<dbReference type="AlphaFoldDB" id="A3LRM7"/>
<proteinExistence type="predicted"/>
<reference evidence="1 2" key="1">
    <citation type="journal article" date="2007" name="Nat. Biotechnol.">
        <title>Genome sequence of the lignocellulose-bioconverting and xylose-fermenting yeast Pichia stipitis.</title>
        <authorList>
            <person name="Jeffries T.W."/>
            <person name="Grigoriev I.V."/>
            <person name="Grimwood J."/>
            <person name="Laplaza J.M."/>
            <person name="Aerts A."/>
            <person name="Salamov A."/>
            <person name="Schmutz J."/>
            <person name="Lindquist E."/>
            <person name="Dehal P."/>
            <person name="Shapiro H."/>
            <person name="Jin Y.S."/>
            <person name="Passoth V."/>
            <person name="Richardson P.M."/>
        </authorList>
    </citation>
    <scope>NUCLEOTIDE SEQUENCE [LARGE SCALE GENOMIC DNA]</scope>
    <source>
        <strain evidence="2">ATCC 58785 / CBS 6054 / NBRC 10063 / NRRL Y-11545</strain>
    </source>
</reference>
<keyword evidence="2" id="KW-1185">Reference proteome</keyword>
<dbReference type="InterPro" id="IPR024368">
    <property type="entry name" value="Ecl1/2/3"/>
</dbReference>